<dbReference type="AlphaFoldDB" id="A0A2T1A3I0"/>
<dbReference type="InterPro" id="IPR000489">
    <property type="entry name" value="Pterin-binding_dom"/>
</dbReference>
<evidence type="ECO:0000256" key="4">
    <source>
        <dbReference type="ARBA" id="ARBA00009503"/>
    </source>
</evidence>
<dbReference type="Gene3D" id="3.20.20.20">
    <property type="entry name" value="Dihydropteroate synthase-like"/>
    <property type="match status" value="1"/>
</dbReference>
<comment type="cofactor">
    <cofactor evidence="2 12">
        <name>Mg(2+)</name>
        <dbReference type="ChEBI" id="CHEBI:18420"/>
    </cofactor>
</comment>
<dbReference type="GO" id="GO:0046656">
    <property type="term" value="P:folic acid biosynthetic process"/>
    <property type="evidence" value="ECO:0007669"/>
    <property type="project" value="UniProtKB-KW"/>
</dbReference>
<evidence type="ECO:0000256" key="11">
    <source>
        <dbReference type="ARBA" id="ARBA00030193"/>
    </source>
</evidence>
<evidence type="ECO:0000256" key="8">
    <source>
        <dbReference type="ARBA" id="ARBA00022723"/>
    </source>
</evidence>
<sequence>MLTSAPASPPAGLPGGASLGRCAVIGVLNVTSDSFSDGGRYLDESTALAHAEQMYADGADIIDVGGESTRPGAARVASGDEARRVVPVLKTLAARGIPTTVDTMRADVARAALDAGCTAINDVSGGLADPDMLPVAAAYDVPVILMHWRAHSATMRDFATYEDVVQDVRRELSARVDAALAAGVKPERIAIDPGLGFAKTAEHNWQLLRRLDALLELGYPVLVAASRKSFLGSLLAAPDGTPRPPDQREDATAAISMMSAMVGAWAVRVHKVRPSMDAVRVAAAWAGR</sequence>
<dbReference type="RefSeq" id="WP_202862420.1">
    <property type="nucleotide sequence ID" value="NZ_PVUE01000003.1"/>
</dbReference>
<comment type="catalytic activity">
    <reaction evidence="1">
        <text>(7,8-dihydropterin-6-yl)methyl diphosphate + 4-aminobenzoate = 7,8-dihydropteroate + diphosphate</text>
        <dbReference type="Rhea" id="RHEA:19949"/>
        <dbReference type="ChEBI" id="CHEBI:17836"/>
        <dbReference type="ChEBI" id="CHEBI:17839"/>
        <dbReference type="ChEBI" id="CHEBI:33019"/>
        <dbReference type="ChEBI" id="CHEBI:72950"/>
        <dbReference type="EC" id="2.5.1.15"/>
    </reaction>
</comment>
<evidence type="ECO:0000259" key="13">
    <source>
        <dbReference type="PROSITE" id="PS50972"/>
    </source>
</evidence>
<accession>A0A2T1A3I0</accession>
<keyword evidence="7 12" id="KW-0808">Transferase</keyword>
<evidence type="ECO:0000256" key="2">
    <source>
        <dbReference type="ARBA" id="ARBA00001946"/>
    </source>
</evidence>
<dbReference type="Pfam" id="PF00809">
    <property type="entry name" value="Pterin_bind"/>
    <property type="match status" value="1"/>
</dbReference>
<feature type="domain" description="Pterin-binding" evidence="13">
    <location>
        <begin position="22"/>
        <end position="280"/>
    </location>
</feature>
<keyword evidence="8 12" id="KW-0479">Metal-binding</keyword>
<evidence type="ECO:0000256" key="5">
    <source>
        <dbReference type="ARBA" id="ARBA00012458"/>
    </source>
</evidence>
<proteinExistence type="inferred from homology"/>
<keyword evidence="15" id="KW-1185">Reference proteome</keyword>
<keyword evidence="9 12" id="KW-0460">Magnesium</keyword>
<comment type="pathway">
    <text evidence="3 12">Cofactor biosynthesis; tetrahydrofolate biosynthesis; 7,8-dihydrofolate from 2-amino-4-hydroxy-6-hydroxymethyl-7,8-dihydropteridine diphosphate and 4-aminobenzoate: step 1/2.</text>
</comment>
<dbReference type="PANTHER" id="PTHR20941">
    <property type="entry name" value="FOLATE SYNTHESIS PROTEINS"/>
    <property type="match status" value="1"/>
</dbReference>
<dbReference type="CDD" id="cd00739">
    <property type="entry name" value="DHPS"/>
    <property type="match status" value="1"/>
</dbReference>
<comment type="function">
    <text evidence="12">Catalyzes the condensation of para-aminobenzoate (pABA) with 6-hydroxymethyl-7,8-dihydropterin diphosphate (DHPt-PP) to form 7,8-dihydropteroate (H2Pte), the immediate precursor of folate derivatives.</text>
</comment>
<dbReference type="EC" id="2.5.1.15" evidence="5 12"/>
<evidence type="ECO:0000256" key="9">
    <source>
        <dbReference type="ARBA" id="ARBA00022842"/>
    </source>
</evidence>
<dbReference type="NCBIfam" id="TIGR01496">
    <property type="entry name" value="DHPS"/>
    <property type="match status" value="1"/>
</dbReference>
<comment type="similarity">
    <text evidence="4 12">Belongs to the DHPS family.</text>
</comment>
<dbReference type="GO" id="GO:0005829">
    <property type="term" value="C:cytosol"/>
    <property type="evidence" value="ECO:0007669"/>
    <property type="project" value="TreeGrafter"/>
</dbReference>
<evidence type="ECO:0000313" key="15">
    <source>
        <dbReference type="Proteomes" id="UP000237752"/>
    </source>
</evidence>
<dbReference type="InterPro" id="IPR045031">
    <property type="entry name" value="DHP_synth-like"/>
</dbReference>
<protein>
    <recommendedName>
        <fullName evidence="6 12">Dihydropteroate synthase</fullName>
        <shortName evidence="12">DHPS</shortName>
        <ecNumber evidence="5 12">2.5.1.15</ecNumber>
    </recommendedName>
    <alternativeName>
        <fullName evidence="11 12">Dihydropteroate pyrophosphorylase</fullName>
    </alternativeName>
</protein>
<dbReference type="PROSITE" id="PS00792">
    <property type="entry name" value="DHPS_1"/>
    <property type="match status" value="1"/>
</dbReference>
<dbReference type="SUPFAM" id="SSF51717">
    <property type="entry name" value="Dihydropteroate synthetase-like"/>
    <property type="match status" value="1"/>
</dbReference>
<dbReference type="Proteomes" id="UP000237752">
    <property type="component" value="Unassembled WGS sequence"/>
</dbReference>
<organism evidence="14 15">
    <name type="scientific">Antricoccus suffuscus</name>
    <dbReference type="NCBI Taxonomy" id="1629062"/>
    <lineage>
        <taxon>Bacteria</taxon>
        <taxon>Bacillati</taxon>
        <taxon>Actinomycetota</taxon>
        <taxon>Actinomycetes</taxon>
        <taxon>Geodermatophilales</taxon>
        <taxon>Antricoccaceae</taxon>
        <taxon>Antricoccus</taxon>
    </lineage>
</organism>
<dbReference type="GO" id="GO:0046872">
    <property type="term" value="F:metal ion binding"/>
    <property type="evidence" value="ECO:0007669"/>
    <property type="project" value="UniProtKB-KW"/>
</dbReference>
<dbReference type="PROSITE" id="PS50972">
    <property type="entry name" value="PTERIN_BINDING"/>
    <property type="match status" value="1"/>
</dbReference>
<keyword evidence="10 12" id="KW-0289">Folate biosynthesis</keyword>
<dbReference type="GO" id="GO:0004156">
    <property type="term" value="F:dihydropteroate synthase activity"/>
    <property type="evidence" value="ECO:0007669"/>
    <property type="project" value="UniProtKB-EC"/>
</dbReference>
<evidence type="ECO:0000256" key="12">
    <source>
        <dbReference type="RuleBase" id="RU361205"/>
    </source>
</evidence>
<reference evidence="14 15" key="1">
    <citation type="submission" date="2018-03" db="EMBL/GenBank/DDBJ databases">
        <title>Genomic Encyclopedia of Archaeal and Bacterial Type Strains, Phase II (KMG-II): from individual species to whole genera.</title>
        <authorList>
            <person name="Goeker M."/>
        </authorList>
    </citation>
    <scope>NUCLEOTIDE SEQUENCE [LARGE SCALE GENOMIC DNA]</scope>
    <source>
        <strain evidence="14 15">DSM 100065</strain>
    </source>
</reference>
<evidence type="ECO:0000313" key="14">
    <source>
        <dbReference type="EMBL" id="PRZ43165.1"/>
    </source>
</evidence>
<name>A0A2T1A3I0_9ACTN</name>
<evidence type="ECO:0000256" key="10">
    <source>
        <dbReference type="ARBA" id="ARBA00022909"/>
    </source>
</evidence>
<evidence type="ECO:0000256" key="6">
    <source>
        <dbReference type="ARBA" id="ARBA00016919"/>
    </source>
</evidence>
<dbReference type="GO" id="GO:0046654">
    <property type="term" value="P:tetrahydrofolate biosynthetic process"/>
    <property type="evidence" value="ECO:0007669"/>
    <property type="project" value="UniProtKB-UniPathway"/>
</dbReference>
<comment type="caution">
    <text evidence="14">The sequence shown here is derived from an EMBL/GenBank/DDBJ whole genome shotgun (WGS) entry which is preliminary data.</text>
</comment>
<gene>
    <name evidence="14" type="ORF">CLV47_103223</name>
</gene>
<dbReference type="InterPro" id="IPR006390">
    <property type="entry name" value="DHP_synth_dom"/>
</dbReference>
<evidence type="ECO:0000256" key="1">
    <source>
        <dbReference type="ARBA" id="ARBA00000012"/>
    </source>
</evidence>
<dbReference type="UniPathway" id="UPA00077">
    <property type="reaction ID" value="UER00156"/>
</dbReference>
<evidence type="ECO:0000256" key="7">
    <source>
        <dbReference type="ARBA" id="ARBA00022679"/>
    </source>
</evidence>
<dbReference type="PANTHER" id="PTHR20941:SF1">
    <property type="entry name" value="FOLIC ACID SYNTHESIS PROTEIN FOL1"/>
    <property type="match status" value="1"/>
</dbReference>
<dbReference type="FunFam" id="3.20.20.20:FF:000006">
    <property type="entry name" value="Dihydropteroate synthase"/>
    <property type="match status" value="1"/>
</dbReference>
<dbReference type="EMBL" id="PVUE01000003">
    <property type="protein sequence ID" value="PRZ43165.1"/>
    <property type="molecule type" value="Genomic_DNA"/>
</dbReference>
<dbReference type="InterPro" id="IPR011005">
    <property type="entry name" value="Dihydropteroate_synth-like_sf"/>
</dbReference>
<dbReference type="PROSITE" id="PS00793">
    <property type="entry name" value="DHPS_2"/>
    <property type="match status" value="1"/>
</dbReference>
<evidence type="ECO:0000256" key="3">
    <source>
        <dbReference type="ARBA" id="ARBA00004763"/>
    </source>
</evidence>